<dbReference type="AlphaFoldDB" id="X1AZT2"/>
<sequence length="51" mass="6265">MEFVLMNWEYFLLGFYILEKIVHLTPTKKDDVIFDMIVKPLWNKFLTKKVK</sequence>
<organism evidence="1">
    <name type="scientific">marine sediment metagenome</name>
    <dbReference type="NCBI Taxonomy" id="412755"/>
    <lineage>
        <taxon>unclassified sequences</taxon>
        <taxon>metagenomes</taxon>
        <taxon>ecological metagenomes</taxon>
    </lineage>
</organism>
<comment type="caution">
    <text evidence="1">The sequence shown here is derived from an EMBL/GenBank/DDBJ whole genome shotgun (WGS) entry which is preliminary data.</text>
</comment>
<name>X1AZT2_9ZZZZ</name>
<protein>
    <submittedName>
        <fullName evidence="1">Uncharacterized protein</fullName>
    </submittedName>
</protein>
<proteinExistence type="predicted"/>
<gene>
    <name evidence="1" type="ORF">S01H4_30492</name>
</gene>
<dbReference type="EMBL" id="BART01015745">
    <property type="protein sequence ID" value="GAG88240.1"/>
    <property type="molecule type" value="Genomic_DNA"/>
</dbReference>
<evidence type="ECO:0000313" key="1">
    <source>
        <dbReference type="EMBL" id="GAG88240.1"/>
    </source>
</evidence>
<reference evidence="1" key="1">
    <citation type="journal article" date="2014" name="Front. Microbiol.">
        <title>High frequency of phylogenetically diverse reductive dehalogenase-homologous genes in deep subseafloor sedimentary metagenomes.</title>
        <authorList>
            <person name="Kawai M."/>
            <person name="Futagami T."/>
            <person name="Toyoda A."/>
            <person name="Takaki Y."/>
            <person name="Nishi S."/>
            <person name="Hori S."/>
            <person name="Arai W."/>
            <person name="Tsubouchi T."/>
            <person name="Morono Y."/>
            <person name="Uchiyama I."/>
            <person name="Ito T."/>
            <person name="Fujiyama A."/>
            <person name="Inagaki F."/>
            <person name="Takami H."/>
        </authorList>
    </citation>
    <scope>NUCLEOTIDE SEQUENCE</scope>
    <source>
        <strain evidence="1">Expedition CK06-06</strain>
    </source>
</reference>
<accession>X1AZT2</accession>